<dbReference type="SUPFAM" id="SSF103190">
    <property type="entry name" value="Sensory domain-like"/>
    <property type="match status" value="1"/>
</dbReference>
<keyword evidence="6" id="KW-1185">Reference proteome</keyword>
<dbReference type="GO" id="GO:0016791">
    <property type="term" value="F:phosphatase activity"/>
    <property type="evidence" value="ECO:0007669"/>
    <property type="project" value="TreeGrafter"/>
</dbReference>
<feature type="transmembrane region" description="Helical" evidence="3">
    <location>
        <begin position="21"/>
        <end position="39"/>
    </location>
</feature>
<dbReference type="EMBL" id="DF820470">
    <property type="protein sequence ID" value="GAK59365.1"/>
    <property type="molecule type" value="Genomic_DNA"/>
</dbReference>
<evidence type="ECO:0000256" key="1">
    <source>
        <dbReference type="ARBA" id="ARBA00022801"/>
    </source>
</evidence>
<dbReference type="PANTHER" id="PTHR43156">
    <property type="entry name" value="STAGE II SPORULATION PROTEIN E-RELATED"/>
    <property type="match status" value="1"/>
</dbReference>
<keyword evidence="3" id="KW-1133">Transmembrane helix</keyword>
<dbReference type="InterPro" id="IPR029151">
    <property type="entry name" value="Sensor-like_sf"/>
</dbReference>
<sequence length="562" mass="64151">MMPEKKELIQICWSIRWKLMAVMAIMIVSLVLILTFIQISSQKSVLEEELKKRIALMRENLIERGKSVSMNLAHQVENQIAAFNFSGMLETVQFRVDGNEEIKYAMLVDSSGVVYIHTLHPELVQTQLDTERDRLALSQTRLTVLDYQEAEDSVIEMIVPIQISTQPWGVLRLVYTLKHLQREINLSQTQIRQEITRMISNSILTSAGFMAVAFAVGFLLSTRFSRPLVSLTQAARELSRGNFAAPMNLHIHSHDEVGVLATSFLEMSQELKASYQKLEEYNRTLEQKVQERTQELNTSLLNVEKANQKIMESLQYAKVIQHSLLPNQVQLKTYLPESFFLWMPRDVVSGDIFYTECLADRVIIAIMDCTGHGVPGAFMTMIATSGLKRILQEDGDQRPAEILKRLNGLVKTSLQQDTDYALSDDGLDAAICVITPKDRVLRFASARLPLFVAQDDDVRLIKGDRQSLGYKRSSLEFQFTEQAIKIEPDMAFYLATDGFIDQLGGKMNRRLGSGRFRKLVREYHQKPYDQQQILFLQAFQEYKGDRETQDDVTVVGFGMRNA</sequence>
<keyword evidence="3" id="KW-0812">Transmembrane</keyword>
<dbReference type="Gene3D" id="3.60.40.10">
    <property type="entry name" value="PPM-type phosphatase domain"/>
    <property type="match status" value="1"/>
</dbReference>
<dbReference type="HOGENOM" id="CLU_026432_1_0_0"/>
<keyword evidence="1" id="KW-0378">Hydrolase</keyword>
<proteinExistence type="predicted"/>
<dbReference type="InterPro" id="IPR001932">
    <property type="entry name" value="PPM-type_phosphatase-like_dom"/>
</dbReference>
<feature type="transmembrane region" description="Helical" evidence="3">
    <location>
        <begin position="198"/>
        <end position="220"/>
    </location>
</feature>
<dbReference type="CDD" id="cd06225">
    <property type="entry name" value="HAMP"/>
    <property type="match status" value="1"/>
</dbReference>
<dbReference type="Proteomes" id="UP000030661">
    <property type="component" value="Unassembled WGS sequence"/>
</dbReference>
<dbReference type="Pfam" id="PF07228">
    <property type="entry name" value="SpoIIE"/>
    <property type="match status" value="1"/>
</dbReference>
<dbReference type="Gene3D" id="6.10.340.10">
    <property type="match status" value="1"/>
</dbReference>
<dbReference type="GO" id="GO:0007165">
    <property type="term" value="P:signal transduction"/>
    <property type="evidence" value="ECO:0007669"/>
    <property type="project" value="InterPro"/>
</dbReference>
<dbReference type="InterPro" id="IPR052016">
    <property type="entry name" value="Bact_Sigma-Reg"/>
</dbReference>
<dbReference type="SMART" id="SM00331">
    <property type="entry name" value="PP2C_SIG"/>
    <property type="match status" value="1"/>
</dbReference>
<protein>
    <submittedName>
        <fullName evidence="5">Serine phosphatase</fullName>
    </submittedName>
</protein>
<dbReference type="PROSITE" id="PS50885">
    <property type="entry name" value="HAMP"/>
    <property type="match status" value="1"/>
</dbReference>
<dbReference type="PANTHER" id="PTHR43156:SF9">
    <property type="entry name" value="HAMP DOMAIN-CONTAINING PROTEIN"/>
    <property type="match status" value="1"/>
</dbReference>
<feature type="coiled-coil region" evidence="2">
    <location>
        <begin position="268"/>
        <end position="298"/>
    </location>
</feature>
<organism evidence="5">
    <name type="scientific">Vecturithrix granuli</name>
    <dbReference type="NCBI Taxonomy" id="1499967"/>
    <lineage>
        <taxon>Bacteria</taxon>
        <taxon>Candidatus Moduliflexota</taxon>
        <taxon>Candidatus Vecturitrichia</taxon>
        <taxon>Candidatus Vecturitrichales</taxon>
        <taxon>Candidatus Vecturitrichaceae</taxon>
        <taxon>Candidatus Vecturithrix</taxon>
    </lineage>
</organism>
<dbReference type="SUPFAM" id="SSF158472">
    <property type="entry name" value="HAMP domain-like"/>
    <property type="match status" value="1"/>
</dbReference>
<accession>A0A081C460</accession>
<reference evidence="5" key="1">
    <citation type="journal article" date="2015" name="PeerJ">
        <title>First genomic representation of candidate bacterial phylum KSB3 points to enhanced environmental sensing as a trigger of wastewater bulking.</title>
        <authorList>
            <person name="Sekiguchi Y."/>
            <person name="Ohashi A."/>
            <person name="Parks D.H."/>
            <person name="Yamauchi T."/>
            <person name="Tyson G.W."/>
            <person name="Hugenholtz P."/>
        </authorList>
    </citation>
    <scope>NUCLEOTIDE SEQUENCE [LARGE SCALE GENOMIC DNA]</scope>
</reference>
<dbReference type="eggNOG" id="COG2208">
    <property type="taxonomic scope" value="Bacteria"/>
</dbReference>
<name>A0A081C460_VECG1</name>
<gene>
    <name evidence="5" type="ORF">U27_06349</name>
</gene>
<dbReference type="InterPro" id="IPR036457">
    <property type="entry name" value="PPM-type-like_dom_sf"/>
</dbReference>
<evidence type="ECO:0000259" key="4">
    <source>
        <dbReference type="PROSITE" id="PS50885"/>
    </source>
</evidence>
<dbReference type="AlphaFoldDB" id="A0A081C460"/>
<dbReference type="Pfam" id="PF00672">
    <property type="entry name" value="HAMP"/>
    <property type="match status" value="1"/>
</dbReference>
<evidence type="ECO:0000256" key="2">
    <source>
        <dbReference type="SAM" id="Coils"/>
    </source>
</evidence>
<dbReference type="eggNOG" id="COG3850">
    <property type="taxonomic scope" value="Bacteria"/>
</dbReference>
<dbReference type="STRING" id="1499967.U27_06349"/>
<dbReference type="InterPro" id="IPR003660">
    <property type="entry name" value="HAMP_dom"/>
</dbReference>
<keyword evidence="3" id="KW-0472">Membrane</keyword>
<evidence type="ECO:0000313" key="5">
    <source>
        <dbReference type="EMBL" id="GAK59365.1"/>
    </source>
</evidence>
<keyword evidence="2" id="KW-0175">Coiled coil</keyword>
<feature type="domain" description="HAMP" evidence="4">
    <location>
        <begin position="222"/>
        <end position="276"/>
    </location>
</feature>
<evidence type="ECO:0000256" key="3">
    <source>
        <dbReference type="SAM" id="Phobius"/>
    </source>
</evidence>
<dbReference type="GO" id="GO:0016020">
    <property type="term" value="C:membrane"/>
    <property type="evidence" value="ECO:0007669"/>
    <property type="project" value="InterPro"/>
</dbReference>
<dbReference type="SMART" id="SM00304">
    <property type="entry name" value="HAMP"/>
    <property type="match status" value="1"/>
</dbReference>
<evidence type="ECO:0000313" key="6">
    <source>
        <dbReference type="Proteomes" id="UP000030661"/>
    </source>
</evidence>